<accession>A0A8T1MMR9</accession>
<keyword evidence="1" id="KW-0472">Membrane</keyword>
<reference evidence="2 3" key="2">
    <citation type="journal article" date="2021" name="Genomics">
        <title>High-quality reference genome for Clonorchis sinensis.</title>
        <authorList>
            <person name="Young N.D."/>
            <person name="Stroehlein A.J."/>
            <person name="Kinkar L."/>
            <person name="Wang T."/>
            <person name="Sohn W.M."/>
            <person name="Chang B.C.H."/>
            <person name="Kaur P."/>
            <person name="Weisz D."/>
            <person name="Dudchenko O."/>
            <person name="Aiden E.L."/>
            <person name="Korhonen P.K."/>
            <person name="Gasser R.B."/>
        </authorList>
    </citation>
    <scope>NUCLEOTIDE SEQUENCE [LARGE SCALE GENOMIC DNA]</scope>
    <source>
        <strain evidence="2">Cs-k2</strain>
    </source>
</reference>
<evidence type="ECO:0000256" key="1">
    <source>
        <dbReference type="SAM" id="Phobius"/>
    </source>
</evidence>
<gene>
    <name evidence="2" type="ORF">CSKR_201261</name>
</gene>
<sequence length="119" mass="13455">MLVRDVALIPSLFSLYITPSASCIHMYIVFFNQYLNCLFLNTLVHSSPHSHTLCGSLSYCLFCASLSQVPRNLYGYIVCALSLFSVNVFSTNQSFLKKSIMMYFCRPIGGLDIFHMICT</sequence>
<evidence type="ECO:0000313" key="2">
    <source>
        <dbReference type="EMBL" id="KAG5450707.1"/>
    </source>
</evidence>
<keyword evidence="1" id="KW-1133">Transmembrane helix</keyword>
<reference evidence="2 3" key="1">
    <citation type="journal article" date="2018" name="Biotechnol. Adv.">
        <title>Improved genomic resources and new bioinformatic workflow for the carcinogenic parasite Clonorchis sinensis: Biotechnological implications.</title>
        <authorList>
            <person name="Wang D."/>
            <person name="Korhonen P.K."/>
            <person name="Gasser R.B."/>
            <person name="Young N.D."/>
        </authorList>
    </citation>
    <scope>NUCLEOTIDE SEQUENCE [LARGE SCALE GENOMIC DNA]</scope>
    <source>
        <strain evidence="2">Cs-k2</strain>
    </source>
</reference>
<organism evidence="2 3">
    <name type="scientific">Clonorchis sinensis</name>
    <name type="common">Chinese liver fluke</name>
    <dbReference type="NCBI Taxonomy" id="79923"/>
    <lineage>
        <taxon>Eukaryota</taxon>
        <taxon>Metazoa</taxon>
        <taxon>Spiralia</taxon>
        <taxon>Lophotrochozoa</taxon>
        <taxon>Platyhelminthes</taxon>
        <taxon>Trematoda</taxon>
        <taxon>Digenea</taxon>
        <taxon>Opisthorchiida</taxon>
        <taxon>Opisthorchiata</taxon>
        <taxon>Opisthorchiidae</taxon>
        <taxon>Clonorchis</taxon>
    </lineage>
</organism>
<dbReference type="AlphaFoldDB" id="A0A8T1MMR9"/>
<keyword evidence="3" id="KW-1185">Reference proteome</keyword>
<protein>
    <submittedName>
        <fullName evidence="2">Uncharacterized protein</fullName>
    </submittedName>
</protein>
<feature type="transmembrane region" description="Helical" evidence="1">
    <location>
        <begin position="73"/>
        <end position="92"/>
    </location>
</feature>
<dbReference type="Proteomes" id="UP000286415">
    <property type="component" value="Unassembled WGS sequence"/>
</dbReference>
<feature type="transmembrane region" description="Helical" evidence="1">
    <location>
        <begin position="12"/>
        <end position="31"/>
    </location>
</feature>
<evidence type="ECO:0000313" key="3">
    <source>
        <dbReference type="Proteomes" id="UP000286415"/>
    </source>
</evidence>
<keyword evidence="1" id="KW-0812">Transmembrane</keyword>
<dbReference type="EMBL" id="NIRI02000042">
    <property type="protein sequence ID" value="KAG5450707.1"/>
    <property type="molecule type" value="Genomic_DNA"/>
</dbReference>
<comment type="caution">
    <text evidence="2">The sequence shown here is derived from an EMBL/GenBank/DDBJ whole genome shotgun (WGS) entry which is preliminary data.</text>
</comment>
<proteinExistence type="predicted"/>
<name>A0A8T1MMR9_CLOSI</name>